<feature type="compositionally biased region" description="Polar residues" evidence="1">
    <location>
        <begin position="32"/>
        <end position="45"/>
    </location>
</feature>
<name>A0A9N8V2M9_9GLOM</name>
<keyword evidence="3" id="KW-1185">Reference proteome</keyword>
<comment type="caution">
    <text evidence="2">The sequence shown here is derived from an EMBL/GenBank/DDBJ whole genome shotgun (WGS) entry which is preliminary data.</text>
</comment>
<evidence type="ECO:0000313" key="3">
    <source>
        <dbReference type="Proteomes" id="UP000789342"/>
    </source>
</evidence>
<organism evidence="2 3">
    <name type="scientific">Acaulospora morrowiae</name>
    <dbReference type="NCBI Taxonomy" id="94023"/>
    <lineage>
        <taxon>Eukaryota</taxon>
        <taxon>Fungi</taxon>
        <taxon>Fungi incertae sedis</taxon>
        <taxon>Mucoromycota</taxon>
        <taxon>Glomeromycotina</taxon>
        <taxon>Glomeromycetes</taxon>
        <taxon>Diversisporales</taxon>
        <taxon>Acaulosporaceae</taxon>
        <taxon>Acaulospora</taxon>
    </lineage>
</organism>
<reference evidence="2" key="1">
    <citation type="submission" date="2021-06" db="EMBL/GenBank/DDBJ databases">
        <authorList>
            <person name="Kallberg Y."/>
            <person name="Tangrot J."/>
            <person name="Rosling A."/>
        </authorList>
    </citation>
    <scope>NUCLEOTIDE SEQUENCE</scope>
    <source>
        <strain evidence="2">CL551</strain>
    </source>
</reference>
<evidence type="ECO:0000256" key="1">
    <source>
        <dbReference type="SAM" id="MobiDB-lite"/>
    </source>
</evidence>
<dbReference type="AlphaFoldDB" id="A0A9N8V2M9"/>
<dbReference type="Proteomes" id="UP000789342">
    <property type="component" value="Unassembled WGS sequence"/>
</dbReference>
<gene>
    <name evidence="2" type="ORF">AMORRO_LOCUS16</name>
</gene>
<proteinExistence type="predicted"/>
<feature type="region of interest" description="Disordered" evidence="1">
    <location>
        <begin position="1"/>
        <end position="45"/>
    </location>
</feature>
<sequence>MLATQMSHNMHKSKNKNSGAEYTRELQRDSRCSIQTTSNKPRNTQTRYNWEPQTIVTNAPALSCRRWKRYANPPWNLIPILDYHAKDFLQELQKYTLQYLILKQQKVYQHLFNSGSIATYRSTVSELYERNNRCPIGVHPPKQILKDLKDGAMLDINPKEVKIPRLNGDTMDIRNIFVDSYEENIGSRTNTKLEAYNY</sequence>
<evidence type="ECO:0000313" key="2">
    <source>
        <dbReference type="EMBL" id="CAG8437468.1"/>
    </source>
</evidence>
<feature type="compositionally biased region" description="Basic and acidic residues" evidence="1">
    <location>
        <begin position="22"/>
        <end position="31"/>
    </location>
</feature>
<accession>A0A9N8V2M9</accession>
<dbReference type="EMBL" id="CAJVPV010000005">
    <property type="protein sequence ID" value="CAG8437468.1"/>
    <property type="molecule type" value="Genomic_DNA"/>
</dbReference>
<protein>
    <submittedName>
        <fullName evidence="2">9537_t:CDS:1</fullName>
    </submittedName>
</protein>